<dbReference type="RefSeq" id="WP_072711101.1">
    <property type="nucleotide sequence ID" value="NZ_CP016796.1"/>
</dbReference>
<dbReference type="SUPFAM" id="SSF56784">
    <property type="entry name" value="HAD-like"/>
    <property type="match status" value="1"/>
</dbReference>
<reference evidence="1 2" key="1">
    <citation type="journal article" date="2016" name="Appl. Environ. Microbiol.">
        <title>Whole genome relationships among Francisella bacteria of diverse origin define new species and provide specific regions for detection.</title>
        <authorList>
            <person name="Challacombe J.F."/>
            <person name="Petersen J.M."/>
            <person name="Gallegos-Graves V."/>
            <person name="Hodge D."/>
            <person name="Pillai S."/>
            <person name="Kuske C.R."/>
        </authorList>
    </citation>
    <scope>NUCLEOTIDE SEQUENCE [LARGE SCALE GENOMIC DNA]</scope>
    <source>
        <strain evidence="2">TX07-7310</strain>
    </source>
</reference>
<dbReference type="InterPro" id="IPR023214">
    <property type="entry name" value="HAD_sf"/>
</dbReference>
<dbReference type="InterPro" id="IPR036412">
    <property type="entry name" value="HAD-like_sf"/>
</dbReference>
<sequence>MLSRSLYTIKQMFRHRKMLKSLKYSNCLERVIHLTPEFLSDKKVSYLALDFDGVLASHGKPEILAEVKQWLDDFVTKFDESNIFILSNKPTQERLEYFKKYFPRIRFISGVAKKPYPDGLNKIIYTVACEPQEVALVDDRLLTGALACFIAGCYPILITKPYVDRENYTKEERFFSFLRYWEQKIFL</sequence>
<dbReference type="GO" id="GO:0008962">
    <property type="term" value="F:phosphatidylglycerophosphatase activity"/>
    <property type="evidence" value="ECO:0007669"/>
    <property type="project" value="InterPro"/>
</dbReference>
<gene>
    <name evidence="1" type="ORF">F7310_00370</name>
</gene>
<name>A0A1L4BPX2_9GAMM</name>
<protein>
    <submittedName>
        <fullName evidence="1">HAD family hydrolase</fullName>
    </submittedName>
</protein>
<dbReference type="Gene3D" id="3.40.50.1000">
    <property type="entry name" value="HAD superfamily/HAD-like"/>
    <property type="match status" value="1"/>
</dbReference>
<evidence type="ECO:0000313" key="2">
    <source>
        <dbReference type="Proteomes" id="UP000184222"/>
    </source>
</evidence>
<dbReference type="Pfam" id="PF09419">
    <property type="entry name" value="PGP_phosphatase"/>
    <property type="match status" value="1"/>
</dbReference>
<dbReference type="AlphaFoldDB" id="A0A1L4BPX2"/>
<evidence type="ECO:0000313" key="1">
    <source>
        <dbReference type="EMBL" id="API85900.1"/>
    </source>
</evidence>
<dbReference type="OrthoDB" id="5605017at2"/>
<organism evidence="1 2">
    <name type="scientific">Francisella uliginis</name>
    <dbReference type="NCBI Taxonomy" id="573570"/>
    <lineage>
        <taxon>Bacteria</taxon>
        <taxon>Pseudomonadati</taxon>
        <taxon>Pseudomonadota</taxon>
        <taxon>Gammaproteobacteria</taxon>
        <taxon>Thiotrichales</taxon>
        <taxon>Francisellaceae</taxon>
        <taxon>Francisella</taxon>
    </lineage>
</organism>
<accession>A0A1L4BPX2</accession>
<keyword evidence="1" id="KW-0378">Hydrolase</keyword>
<dbReference type="Proteomes" id="UP000184222">
    <property type="component" value="Chromosome"/>
</dbReference>
<proteinExistence type="predicted"/>
<keyword evidence="2" id="KW-1185">Reference proteome</keyword>
<dbReference type="KEGG" id="frx:F7310_00370"/>
<dbReference type="InterPro" id="IPR027706">
    <property type="entry name" value="PGP_Pase"/>
</dbReference>
<dbReference type="STRING" id="573570.F7310_00370"/>
<dbReference type="EMBL" id="CP016796">
    <property type="protein sequence ID" value="API85900.1"/>
    <property type="molecule type" value="Genomic_DNA"/>
</dbReference>